<dbReference type="Proteomes" id="UP000612282">
    <property type="component" value="Unassembled WGS sequence"/>
</dbReference>
<comment type="caution">
    <text evidence="1">The sequence shown here is derived from an EMBL/GenBank/DDBJ whole genome shotgun (WGS) entry which is preliminary data.</text>
</comment>
<evidence type="ECO:0000313" key="2">
    <source>
        <dbReference type="Proteomes" id="UP000612282"/>
    </source>
</evidence>
<accession>A0ABQ3XEZ6</accession>
<keyword evidence="2" id="KW-1185">Reference proteome</keyword>
<organism evidence="1 2">
    <name type="scientific">Actinoplanes couchii</name>
    <dbReference type="NCBI Taxonomy" id="403638"/>
    <lineage>
        <taxon>Bacteria</taxon>
        <taxon>Bacillati</taxon>
        <taxon>Actinomycetota</taxon>
        <taxon>Actinomycetes</taxon>
        <taxon>Micromonosporales</taxon>
        <taxon>Micromonosporaceae</taxon>
        <taxon>Actinoplanes</taxon>
    </lineage>
</organism>
<reference evidence="1 2" key="1">
    <citation type="submission" date="2021-01" db="EMBL/GenBank/DDBJ databases">
        <title>Whole genome shotgun sequence of Actinoplanes couchii NBRC 106145.</title>
        <authorList>
            <person name="Komaki H."/>
            <person name="Tamura T."/>
        </authorList>
    </citation>
    <scope>NUCLEOTIDE SEQUENCE [LARGE SCALE GENOMIC DNA]</scope>
    <source>
        <strain evidence="1 2">NBRC 106145</strain>
    </source>
</reference>
<dbReference type="EMBL" id="BOMG01000065">
    <property type="protein sequence ID" value="GID57081.1"/>
    <property type="molecule type" value="Genomic_DNA"/>
</dbReference>
<proteinExistence type="predicted"/>
<gene>
    <name evidence="1" type="ORF">Aco03nite_054850</name>
</gene>
<sequence length="95" mass="10612">MLMPDEILDIAHGDIHLAARIREILVALADHDNAEIREMSREVLAGASLRRMAASSVYGDEIGAAFGRFWQTYQTMDPGRRTELEEAGRSVRCPI</sequence>
<protein>
    <submittedName>
        <fullName evidence="1">Uncharacterized protein</fullName>
    </submittedName>
</protein>
<evidence type="ECO:0000313" key="1">
    <source>
        <dbReference type="EMBL" id="GID57081.1"/>
    </source>
</evidence>
<name>A0ABQ3XEZ6_9ACTN</name>